<feature type="domain" description="Rubredoxin-like" evidence="8">
    <location>
        <begin position="20"/>
        <end position="71"/>
    </location>
</feature>
<keyword evidence="3 5" id="KW-0249">Electron transport</keyword>
<proteinExistence type="inferred from homology"/>
<name>A0A1L9QX84_9CYAN</name>
<sequence>MSTGSSETPETSKSTPETASDRYECRACGYVYEPSKGDGKRQVPPGTPFEELPEGWRCPVCGAQRRKFENIGAGVGTSGFAENMGYGFGVNGLTPSQKNLLIFGGLGLGLLFLLSLYGLQ</sequence>
<evidence type="ECO:0000256" key="6">
    <source>
        <dbReference type="SAM" id="MobiDB-lite"/>
    </source>
</evidence>
<keyword evidence="7" id="KW-1133">Transmembrane helix</keyword>
<feature type="compositionally biased region" description="Low complexity" evidence="6">
    <location>
        <begin position="1"/>
        <end position="18"/>
    </location>
</feature>
<evidence type="ECO:0000256" key="4">
    <source>
        <dbReference type="ARBA" id="ARBA00023004"/>
    </source>
</evidence>
<dbReference type="Pfam" id="PF00301">
    <property type="entry name" value="Rubredoxin"/>
    <property type="match status" value="1"/>
</dbReference>
<evidence type="ECO:0000256" key="5">
    <source>
        <dbReference type="RuleBase" id="RU003820"/>
    </source>
</evidence>
<comment type="caution">
    <text evidence="9">The sequence shown here is derived from an EMBL/GenBank/DDBJ whole genome shotgun (WGS) entry which is preliminary data.</text>
</comment>
<evidence type="ECO:0000256" key="3">
    <source>
        <dbReference type="ARBA" id="ARBA00022982"/>
    </source>
</evidence>
<evidence type="ECO:0000259" key="8">
    <source>
        <dbReference type="PROSITE" id="PS50903"/>
    </source>
</evidence>
<dbReference type="PANTHER" id="PTHR47627">
    <property type="entry name" value="RUBREDOXIN"/>
    <property type="match status" value="1"/>
</dbReference>
<dbReference type="GO" id="GO:0043448">
    <property type="term" value="P:alkane catabolic process"/>
    <property type="evidence" value="ECO:0007669"/>
    <property type="project" value="TreeGrafter"/>
</dbReference>
<evidence type="ECO:0000313" key="10">
    <source>
        <dbReference type="Proteomes" id="UP000183940"/>
    </source>
</evidence>
<dbReference type="EMBL" id="MLAW01000002">
    <property type="protein sequence ID" value="OJJ27300.1"/>
    <property type="molecule type" value="Genomic_DNA"/>
</dbReference>
<comment type="similarity">
    <text evidence="5">Belongs to the rubredoxin family.</text>
</comment>
<organism evidence="9 10">
    <name type="scientific">Roseofilum reptotaenium AO1-A</name>
    <dbReference type="NCBI Taxonomy" id="1925591"/>
    <lineage>
        <taxon>Bacteria</taxon>
        <taxon>Bacillati</taxon>
        <taxon>Cyanobacteriota</taxon>
        <taxon>Cyanophyceae</taxon>
        <taxon>Desertifilales</taxon>
        <taxon>Desertifilaceae</taxon>
        <taxon>Roseofilum</taxon>
    </lineage>
</organism>
<dbReference type="InterPro" id="IPR018527">
    <property type="entry name" value="Rubredoxin_Fe_BS"/>
</dbReference>
<keyword evidence="4 5" id="KW-0408">Iron</keyword>
<evidence type="ECO:0000256" key="2">
    <source>
        <dbReference type="ARBA" id="ARBA00022723"/>
    </source>
</evidence>
<dbReference type="SUPFAM" id="SSF57802">
    <property type="entry name" value="Rubredoxin-like"/>
    <property type="match status" value="1"/>
</dbReference>
<dbReference type="CDD" id="cd00730">
    <property type="entry name" value="rubredoxin"/>
    <property type="match status" value="1"/>
</dbReference>
<keyword evidence="10" id="KW-1185">Reference proteome</keyword>
<reference evidence="9" key="1">
    <citation type="submission" date="2016-10" db="EMBL/GenBank/DDBJ databases">
        <title>CRISPR-Cas defence system in Roseofilum reptotaenium: evidence of a bacteriophage-cyanobacterium arms race in the coral black band disease.</title>
        <authorList>
            <person name="Buerger P."/>
            <person name="Wood-Charlson E.M."/>
            <person name="Weynberg K.D."/>
            <person name="Willis B."/>
            <person name="Van Oppen M.J."/>
        </authorList>
    </citation>
    <scope>NUCLEOTIDE SEQUENCE [LARGE SCALE GENOMIC DNA]</scope>
    <source>
        <strain evidence="9">AO1-A</strain>
    </source>
</reference>
<accession>A0A1L9QX84</accession>
<protein>
    <recommendedName>
        <fullName evidence="5">Rubredoxin</fullName>
    </recommendedName>
</protein>
<dbReference type="GO" id="GO:0009055">
    <property type="term" value="F:electron transfer activity"/>
    <property type="evidence" value="ECO:0007669"/>
    <property type="project" value="TreeGrafter"/>
</dbReference>
<dbReference type="InterPro" id="IPR050526">
    <property type="entry name" value="Rubredoxin_ET"/>
</dbReference>
<dbReference type="PRINTS" id="PR00163">
    <property type="entry name" value="RUBREDOXIN"/>
</dbReference>
<dbReference type="STRING" id="1925591.BI308_02115"/>
<dbReference type="PANTHER" id="PTHR47627:SF1">
    <property type="entry name" value="RUBREDOXIN-1-RELATED"/>
    <property type="match status" value="1"/>
</dbReference>
<evidence type="ECO:0000256" key="1">
    <source>
        <dbReference type="ARBA" id="ARBA00022448"/>
    </source>
</evidence>
<dbReference type="Gene3D" id="2.20.28.10">
    <property type="match status" value="1"/>
</dbReference>
<keyword evidence="1" id="KW-0813">Transport</keyword>
<dbReference type="InterPro" id="IPR024934">
    <property type="entry name" value="Rubredoxin-like_dom"/>
</dbReference>
<keyword evidence="2 5" id="KW-0479">Metal-binding</keyword>
<dbReference type="InterPro" id="IPR024935">
    <property type="entry name" value="Rubredoxin_dom"/>
</dbReference>
<feature type="transmembrane region" description="Helical" evidence="7">
    <location>
        <begin position="100"/>
        <end position="119"/>
    </location>
</feature>
<comment type="cofactor">
    <cofactor evidence="5">
        <name>Fe(3+)</name>
        <dbReference type="ChEBI" id="CHEBI:29034"/>
    </cofactor>
</comment>
<dbReference type="Proteomes" id="UP000183940">
    <property type="component" value="Unassembled WGS sequence"/>
</dbReference>
<evidence type="ECO:0000313" key="9">
    <source>
        <dbReference type="EMBL" id="OJJ27300.1"/>
    </source>
</evidence>
<keyword evidence="7" id="KW-0472">Membrane</keyword>
<dbReference type="PROSITE" id="PS00202">
    <property type="entry name" value="RUBREDOXIN"/>
    <property type="match status" value="1"/>
</dbReference>
<keyword evidence="7" id="KW-0812">Transmembrane</keyword>
<evidence type="ECO:0000256" key="7">
    <source>
        <dbReference type="SAM" id="Phobius"/>
    </source>
</evidence>
<gene>
    <name evidence="9" type="ORF">BI308_02115</name>
</gene>
<feature type="region of interest" description="Disordered" evidence="6">
    <location>
        <begin position="1"/>
        <end position="20"/>
    </location>
</feature>
<dbReference type="GO" id="GO:0005506">
    <property type="term" value="F:iron ion binding"/>
    <property type="evidence" value="ECO:0007669"/>
    <property type="project" value="UniProtKB-UniRule"/>
</dbReference>
<dbReference type="PROSITE" id="PS50903">
    <property type="entry name" value="RUBREDOXIN_LIKE"/>
    <property type="match status" value="1"/>
</dbReference>
<dbReference type="FunFam" id="2.20.28.10:FF:000001">
    <property type="entry name" value="Rubredoxin"/>
    <property type="match status" value="1"/>
</dbReference>
<dbReference type="AlphaFoldDB" id="A0A1L9QX84"/>